<accession>A0A085MN73</accession>
<evidence type="ECO:0000256" key="7">
    <source>
        <dbReference type="PROSITE-ProRule" id="PRU00191"/>
    </source>
</evidence>
<dbReference type="PANTHER" id="PTHR24418">
    <property type="entry name" value="TYROSINE-PROTEIN KINASE"/>
    <property type="match status" value="1"/>
</dbReference>
<protein>
    <recommendedName>
        <fullName evidence="9">Tyrosine-protein kinase</fullName>
        <ecNumber evidence="9">2.7.10.2</ecNumber>
    </recommendedName>
</protein>
<keyword evidence="3 9" id="KW-0418">Kinase</keyword>
<reference evidence="12 14" key="1">
    <citation type="journal article" date="2014" name="Nat. Genet.">
        <title>Genome and transcriptome of the porcine whipworm Trichuris suis.</title>
        <authorList>
            <person name="Jex A.R."/>
            <person name="Nejsum P."/>
            <person name="Schwarz E.M."/>
            <person name="Hu L."/>
            <person name="Young N.D."/>
            <person name="Hall R.S."/>
            <person name="Korhonen P.K."/>
            <person name="Liao S."/>
            <person name="Thamsborg S."/>
            <person name="Xia J."/>
            <person name="Xu P."/>
            <person name="Wang S."/>
            <person name="Scheerlinck J.P."/>
            <person name="Hofmann A."/>
            <person name="Sternberg P.W."/>
            <person name="Wang J."/>
            <person name="Gasser R.B."/>
        </authorList>
    </citation>
    <scope>NUCLEOTIDE SEQUENCE [LARGE SCALE GENOMIC DNA]</scope>
    <source>
        <strain evidence="13">DCEP-RM93F</strain>
        <strain evidence="12">DCEP-RM93M</strain>
    </source>
</reference>
<dbReference type="EC" id="2.7.10.2" evidence="9"/>
<dbReference type="GO" id="GO:0005524">
    <property type="term" value="F:ATP binding"/>
    <property type="evidence" value="ECO:0007669"/>
    <property type="project" value="UniProtKB-UniRule"/>
</dbReference>
<keyword evidence="1 9" id="KW-0808">Transferase</keyword>
<organism evidence="12 14">
    <name type="scientific">Trichuris suis</name>
    <name type="common">pig whipworm</name>
    <dbReference type="NCBI Taxonomy" id="68888"/>
    <lineage>
        <taxon>Eukaryota</taxon>
        <taxon>Metazoa</taxon>
        <taxon>Ecdysozoa</taxon>
        <taxon>Nematoda</taxon>
        <taxon>Enoplea</taxon>
        <taxon>Dorylaimia</taxon>
        <taxon>Trichinellida</taxon>
        <taxon>Trichuridae</taxon>
        <taxon>Trichuris</taxon>
    </lineage>
</organism>
<evidence type="ECO:0000256" key="3">
    <source>
        <dbReference type="ARBA" id="ARBA00022777"/>
    </source>
</evidence>
<keyword evidence="2 8" id="KW-0547">Nucleotide-binding</keyword>
<dbReference type="EMBL" id="KL363183">
    <property type="protein sequence ID" value="KFD58669.1"/>
    <property type="molecule type" value="Genomic_DNA"/>
</dbReference>
<evidence type="ECO:0000256" key="9">
    <source>
        <dbReference type="RuleBase" id="RU362096"/>
    </source>
</evidence>
<dbReference type="SUPFAM" id="SSF55550">
    <property type="entry name" value="SH2 domain"/>
    <property type="match status" value="1"/>
</dbReference>
<feature type="binding site" evidence="8">
    <location>
        <position position="183"/>
    </location>
    <ligand>
        <name>ATP</name>
        <dbReference type="ChEBI" id="CHEBI:30616"/>
    </ligand>
</feature>
<proteinExistence type="inferred from homology"/>
<keyword evidence="7" id="KW-0727">SH2 domain</keyword>
<evidence type="ECO:0000313" key="13">
    <source>
        <dbReference type="EMBL" id="KFD68630.1"/>
    </source>
</evidence>
<dbReference type="Gene3D" id="3.30.505.10">
    <property type="entry name" value="SH2 domain"/>
    <property type="match status" value="1"/>
</dbReference>
<dbReference type="SUPFAM" id="SSF56112">
    <property type="entry name" value="Protein kinase-like (PK-like)"/>
    <property type="match status" value="1"/>
</dbReference>
<dbReference type="InterPro" id="IPR000719">
    <property type="entry name" value="Prot_kinase_dom"/>
</dbReference>
<dbReference type="PRINTS" id="PR00109">
    <property type="entry name" value="TYRKINASE"/>
</dbReference>
<dbReference type="PROSITE" id="PS50011">
    <property type="entry name" value="PROTEIN_KINASE_DOM"/>
    <property type="match status" value="1"/>
</dbReference>
<dbReference type="InterPro" id="IPR008266">
    <property type="entry name" value="Tyr_kinase_AS"/>
</dbReference>
<evidence type="ECO:0000259" key="11">
    <source>
        <dbReference type="PROSITE" id="PS50011"/>
    </source>
</evidence>
<dbReference type="InterPro" id="IPR011009">
    <property type="entry name" value="Kinase-like_dom_sf"/>
</dbReference>
<dbReference type="CDD" id="cd00192">
    <property type="entry name" value="PTKc"/>
    <property type="match status" value="1"/>
</dbReference>
<dbReference type="InterPro" id="IPR036860">
    <property type="entry name" value="SH2_dom_sf"/>
</dbReference>
<evidence type="ECO:0000313" key="14">
    <source>
        <dbReference type="Proteomes" id="UP000030764"/>
    </source>
</evidence>
<feature type="domain" description="Protein kinase" evidence="11">
    <location>
        <begin position="148"/>
        <end position="401"/>
    </location>
</feature>
<name>A0A085MN73_9BILA</name>
<dbReference type="PROSITE" id="PS00109">
    <property type="entry name" value="PROTEIN_KINASE_TYR"/>
    <property type="match status" value="1"/>
</dbReference>
<feature type="non-terminal residue" evidence="12">
    <location>
        <position position="426"/>
    </location>
</feature>
<dbReference type="InterPro" id="IPR035849">
    <property type="entry name" value="Fes/Fps/Fer_SH2"/>
</dbReference>
<dbReference type="SMART" id="SM00252">
    <property type="entry name" value="SH2"/>
    <property type="match status" value="1"/>
</dbReference>
<dbReference type="InterPro" id="IPR000980">
    <property type="entry name" value="SH2"/>
</dbReference>
<dbReference type="PROSITE" id="PS00107">
    <property type="entry name" value="PROTEIN_KINASE_ATP"/>
    <property type="match status" value="1"/>
</dbReference>
<dbReference type="PRINTS" id="PR00401">
    <property type="entry name" value="SH2DOMAIN"/>
</dbReference>
<dbReference type="EMBL" id="KL367503">
    <property type="protein sequence ID" value="KFD68630.1"/>
    <property type="molecule type" value="Genomic_DNA"/>
</dbReference>
<comment type="similarity">
    <text evidence="9">Belongs to the protein kinase superfamily. Tyr protein kinase family.</text>
</comment>
<dbReference type="AlphaFoldDB" id="A0A085MN73"/>
<dbReference type="Proteomes" id="UP000030764">
    <property type="component" value="Unassembled WGS sequence"/>
</dbReference>
<comment type="catalytic activity">
    <reaction evidence="6 9">
        <text>L-tyrosyl-[protein] + ATP = O-phospho-L-tyrosyl-[protein] + ADP + H(+)</text>
        <dbReference type="Rhea" id="RHEA:10596"/>
        <dbReference type="Rhea" id="RHEA-COMP:10136"/>
        <dbReference type="Rhea" id="RHEA-COMP:20101"/>
        <dbReference type="ChEBI" id="CHEBI:15378"/>
        <dbReference type="ChEBI" id="CHEBI:30616"/>
        <dbReference type="ChEBI" id="CHEBI:46858"/>
        <dbReference type="ChEBI" id="CHEBI:61978"/>
        <dbReference type="ChEBI" id="CHEBI:456216"/>
        <dbReference type="EC" id="2.7.10.2"/>
    </reaction>
</comment>
<dbReference type="PROSITE" id="PS50001">
    <property type="entry name" value="SH2"/>
    <property type="match status" value="1"/>
</dbReference>
<dbReference type="Pfam" id="PF07714">
    <property type="entry name" value="PK_Tyr_Ser-Thr"/>
    <property type="match status" value="1"/>
</dbReference>
<evidence type="ECO:0000256" key="4">
    <source>
        <dbReference type="ARBA" id="ARBA00022840"/>
    </source>
</evidence>
<dbReference type="InterPro" id="IPR050198">
    <property type="entry name" value="Non-receptor_tyrosine_kinases"/>
</dbReference>
<dbReference type="Pfam" id="PF00017">
    <property type="entry name" value="SH2"/>
    <property type="match status" value="1"/>
</dbReference>
<feature type="domain" description="SH2" evidence="10">
    <location>
        <begin position="42"/>
        <end position="136"/>
    </location>
</feature>
<keyword evidence="4 8" id="KW-0067">ATP-binding</keyword>
<evidence type="ECO:0000313" key="12">
    <source>
        <dbReference type="EMBL" id="KFD58669.1"/>
    </source>
</evidence>
<dbReference type="GO" id="GO:0004715">
    <property type="term" value="F:non-membrane spanning protein tyrosine kinase activity"/>
    <property type="evidence" value="ECO:0007669"/>
    <property type="project" value="UniProtKB-EC"/>
</dbReference>
<dbReference type="InterPro" id="IPR020635">
    <property type="entry name" value="Tyr_kinase_cat_dom"/>
</dbReference>
<dbReference type="SMART" id="SM00219">
    <property type="entry name" value="TyrKc"/>
    <property type="match status" value="1"/>
</dbReference>
<dbReference type="InterPro" id="IPR017441">
    <property type="entry name" value="Protein_kinase_ATP_BS"/>
</dbReference>
<dbReference type="CDD" id="cd10361">
    <property type="entry name" value="SH2_Fps_family"/>
    <property type="match status" value="1"/>
</dbReference>
<evidence type="ECO:0000256" key="8">
    <source>
        <dbReference type="PROSITE-ProRule" id="PRU10141"/>
    </source>
</evidence>
<evidence type="ECO:0000259" key="10">
    <source>
        <dbReference type="PROSITE" id="PS50001"/>
    </source>
</evidence>
<gene>
    <name evidence="12" type="ORF">M513_00362</name>
    <name evidence="13" type="ORF">M514_00362</name>
</gene>
<evidence type="ECO:0000256" key="5">
    <source>
        <dbReference type="ARBA" id="ARBA00023137"/>
    </source>
</evidence>
<keyword evidence="14" id="KW-1185">Reference proteome</keyword>
<dbReference type="Gene3D" id="1.10.510.10">
    <property type="entry name" value="Transferase(Phosphotransferase) domain 1"/>
    <property type="match status" value="1"/>
</dbReference>
<dbReference type="Proteomes" id="UP000030758">
    <property type="component" value="Unassembled WGS sequence"/>
</dbReference>
<keyword evidence="5 9" id="KW-0829">Tyrosine-protein kinase</keyword>
<sequence length="426" mass="50128">MNTAARRKRSRRHRSRRTGRQYLYETRSRAVQKEDPIKRRSFFYGRLPRQDVELMLLRDGEFLVRKTQRKTAQLRGMCISTKCQGKLYHVLIRRTNEKMVKLEDMEFSTVDQLVRYYVKTRKPLVHDMEIIISKPVHRAHWVLYNDQIELITKLGEGNYGEVWKGVCYKRTEGKKTKKEVAVKFFKNLEVVSEEEKDFFGECRKQKQLSHLHIVKFIGIVINSERPKLVMELCDTNLLRHLKTARHPISLSEKFCFALQIVYGMEYLVQESIIHRDLAARNCLIKKDILKISDFGMARSGKIFQAVDRNVMLPINEKTDVWAFGITLWELFSNGKSPYADLETKYKENFPVELVKFLMDGKRLSSPSYTPPDAYDLMLQCWDKNSNNRPTFTQIRGTVEVMYAASGGMLSCRETDEEQYDDDDDFH</sequence>
<evidence type="ECO:0000256" key="2">
    <source>
        <dbReference type="ARBA" id="ARBA00022741"/>
    </source>
</evidence>
<evidence type="ECO:0000256" key="1">
    <source>
        <dbReference type="ARBA" id="ARBA00022679"/>
    </source>
</evidence>
<evidence type="ECO:0000256" key="6">
    <source>
        <dbReference type="ARBA" id="ARBA00051245"/>
    </source>
</evidence>
<dbReference type="InterPro" id="IPR001245">
    <property type="entry name" value="Ser-Thr/Tyr_kinase_cat_dom"/>
</dbReference>